<gene>
    <name evidence="2" type="ORF">FG486_03225</name>
</gene>
<evidence type="ECO:0000313" key="3">
    <source>
        <dbReference type="Proteomes" id="UP000589292"/>
    </source>
</evidence>
<dbReference type="RefSeq" id="WP_066275681.1">
    <property type="nucleotide sequence ID" value="NZ_BAAAGB010000002.1"/>
</dbReference>
<accession>A0A7V8RBF0</accession>
<keyword evidence="3" id="KW-1185">Reference proteome</keyword>
<dbReference type="InterPro" id="IPR018640">
    <property type="entry name" value="DUF2063"/>
</dbReference>
<evidence type="ECO:0000313" key="2">
    <source>
        <dbReference type="EMBL" id="MBA1373336.1"/>
    </source>
</evidence>
<feature type="domain" description="Putative DNA-binding" evidence="1">
    <location>
        <begin position="6"/>
        <end position="91"/>
    </location>
</feature>
<dbReference type="Pfam" id="PF09836">
    <property type="entry name" value="DUF2063"/>
    <property type="match status" value="1"/>
</dbReference>
<name>A0A7V8RBF0_9SPHN</name>
<proteinExistence type="predicted"/>
<sequence length="250" mass="27080">MTLHDLQSEFCSFLRSDRATPLASVAPAAQRGLGVYHFAHRATLGAALRDVFERTHAWLGDARFEQAADRHIALHPPSSWTLADYGAGFDETLSALYPDHPEVAELAWLDWTLRAAFNGPDSPELDLAGLAEVDWDRARLVINPTLASRPIVTNVALIWQALDDGEADPPPADRLPSEAVLTVWRQGLVPRFQTIEFVELDALGLAMRGESFGAICAMLAKSSAGSEAAAAQAGAMLQRWISEAVLVALT</sequence>
<dbReference type="AlphaFoldDB" id="A0A7V8RBF0"/>
<comment type="caution">
    <text evidence="2">The sequence shown here is derived from an EMBL/GenBank/DDBJ whole genome shotgun (WGS) entry which is preliminary data.</text>
</comment>
<evidence type="ECO:0000259" key="1">
    <source>
        <dbReference type="Pfam" id="PF09836"/>
    </source>
</evidence>
<dbReference type="EMBL" id="VDES01000001">
    <property type="protein sequence ID" value="MBA1373336.1"/>
    <property type="molecule type" value="Genomic_DNA"/>
</dbReference>
<organism evidence="2 3">
    <name type="scientific">Sphingomonas ursincola</name>
    <dbReference type="NCBI Taxonomy" id="56361"/>
    <lineage>
        <taxon>Bacteria</taxon>
        <taxon>Pseudomonadati</taxon>
        <taxon>Pseudomonadota</taxon>
        <taxon>Alphaproteobacteria</taxon>
        <taxon>Sphingomonadales</taxon>
        <taxon>Sphingomonadaceae</taxon>
        <taxon>Sphingomonas</taxon>
    </lineage>
</organism>
<dbReference type="Proteomes" id="UP000589292">
    <property type="component" value="Unassembled WGS sequence"/>
</dbReference>
<protein>
    <submittedName>
        <fullName evidence="2">DUF2063 domain-containing protein</fullName>
    </submittedName>
</protein>
<reference evidence="2 3" key="1">
    <citation type="journal article" date="1994" name="Int. J. Syst. Bacteriol.">
        <title>Phylogenetic positions of novel aerobic, bacteriochlorophyll a-containing bacteria and description of Roseococcus thiosulfatophilus gen. nov., sp. nov., Erythromicrobium ramosum gen. nov., sp. nov., and Erythrobacter litoralis sp. nov.</title>
        <authorList>
            <person name="Yurkov V."/>
            <person name="Stackebrandt E."/>
            <person name="Holmes A."/>
            <person name="Fuerst J.A."/>
            <person name="Hugenholtz P."/>
            <person name="Golecki J."/>
            <person name="Gad'on N."/>
            <person name="Gorlenko V.M."/>
            <person name="Kompantseva E.I."/>
            <person name="Drews G."/>
        </authorList>
    </citation>
    <scope>NUCLEOTIDE SEQUENCE [LARGE SCALE GENOMIC DNA]</scope>
    <source>
        <strain evidence="2 3">KR-99</strain>
    </source>
</reference>